<gene>
    <name evidence="2" type="ORF">DU506_01470</name>
</gene>
<name>A0A368UA48_9GAMM</name>
<feature type="compositionally biased region" description="Polar residues" evidence="1">
    <location>
        <begin position="15"/>
        <end position="24"/>
    </location>
</feature>
<feature type="region of interest" description="Disordered" evidence="1">
    <location>
        <begin position="1"/>
        <end position="24"/>
    </location>
</feature>
<evidence type="ECO:0000313" key="2">
    <source>
        <dbReference type="EMBL" id="RCV93854.1"/>
    </source>
</evidence>
<comment type="caution">
    <text evidence="2">The sequence shown here is derived from an EMBL/GenBank/DDBJ whole genome shotgun (WGS) entry which is preliminary data.</text>
</comment>
<evidence type="ECO:0000313" key="3">
    <source>
        <dbReference type="Proteomes" id="UP000253204"/>
    </source>
</evidence>
<keyword evidence="3" id="KW-1185">Reference proteome</keyword>
<accession>A0A368UA48</accession>
<proteinExistence type="predicted"/>
<dbReference type="Proteomes" id="UP000253204">
    <property type="component" value="Unassembled WGS sequence"/>
</dbReference>
<reference evidence="2 3" key="1">
    <citation type="submission" date="2018-07" db="EMBL/GenBank/DDBJ databases">
        <title>Halomonas rutogse sp. nov., isolated from Lake TangqianCo on Tibetan Plateau.</title>
        <authorList>
            <person name="Lu H."/>
            <person name="Xing P."/>
            <person name="Wu Q."/>
        </authorList>
    </citation>
    <scope>NUCLEOTIDE SEQUENCE [LARGE SCALE GENOMIC DNA]</scope>
    <source>
        <strain evidence="2 3">TQ8S</strain>
    </source>
</reference>
<evidence type="ECO:0000256" key="1">
    <source>
        <dbReference type="SAM" id="MobiDB-lite"/>
    </source>
</evidence>
<dbReference type="EMBL" id="QPIJ01000001">
    <property type="protein sequence ID" value="RCV93854.1"/>
    <property type="molecule type" value="Genomic_DNA"/>
</dbReference>
<organism evidence="2 3">
    <name type="scientific">Vreelandella rituensis</name>
    <dbReference type="NCBI Taxonomy" id="2282306"/>
    <lineage>
        <taxon>Bacteria</taxon>
        <taxon>Pseudomonadati</taxon>
        <taxon>Pseudomonadota</taxon>
        <taxon>Gammaproteobacteria</taxon>
        <taxon>Oceanospirillales</taxon>
        <taxon>Halomonadaceae</taxon>
        <taxon>Vreelandella</taxon>
    </lineage>
</organism>
<protein>
    <submittedName>
        <fullName evidence="2">Uncharacterized protein</fullName>
    </submittedName>
</protein>
<feature type="region of interest" description="Disordered" evidence="1">
    <location>
        <begin position="37"/>
        <end position="61"/>
    </location>
</feature>
<sequence length="409" mass="44855">MSQSQSARFTDRESAQSQHQPIAQTVASPHAIPQAAASVMSPADTHPHEMTSPEEACEMDNHPMDAGAFIDSRCEFMNQEHVQVARHQAIIASLSGHGEAATPIEITAHTSDQALAKFASQLLTDSNVSAPEESSTQPAGAELTLLEALHQLRGELRSQDDNWGEISPHLEALLDQGHPNVRLKSAGKYNPSAKRTLLVRTRPGDGGWEPAIIQDNEGARQQWKKAGLDYPFASRSRGDLDPDVGEMQHYIESRVRQAGRSSVTEGLAFKRHLEKKIAAATAQLQALKPVIREENLYETEMLAREYRNVLEGSPSETARLKIRRALIELVLKAISTDAEIGTADLEYLAFARISRLVELDIGRYTDPASIERDHAILVEAANDARDLVGYLCDDDIGQELSLIIGRALA</sequence>
<dbReference type="AlphaFoldDB" id="A0A368UA48"/>